<evidence type="ECO:0000313" key="2">
    <source>
        <dbReference type="EMBL" id="KAJ3115239.1"/>
    </source>
</evidence>
<evidence type="ECO:0000256" key="1">
    <source>
        <dbReference type="SAM" id="MobiDB-lite"/>
    </source>
</evidence>
<evidence type="ECO:0000313" key="3">
    <source>
        <dbReference type="Proteomes" id="UP001211907"/>
    </source>
</evidence>
<dbReference type="AlphaFoldDB" id="A0AAD5SZT1"/>
<dbReference type="EMBL" id="JADGJH010001304">
    <property type="protein sequence ID" value="KAJ3115239.1"/>
    <property type="molecule type" value="Genomic_DNA"/>
</dbReference>
<organism evidence="2 3">
    <name type="scientific">Physocladia obscura</name>
    <dbReference type="NCBI Taxonomy" id="109957"/>
    <lineage>
        <taxon>Eukaryota</taxon>
        <taxon>Fungi</taxon>
        <taxon>Fungi incertae sedis</taxon>
        <taxon>Chytridiomycota</taxon>
        <taxon>Chytridiomycota incertae sedis</taxon>
        <taxon>Chytridiomycetes</taxon>
        <taxon>Chytridiales</taxon>
        <taxon>Chytriomycetaceae</taxon>
        <taxon>Physocladia</taxon>
    </lineage>
</organism>
<dbReference type="Proteomes" id="UP001211907">
    <property type="component" value="Unassembled WGS sequence"/>
</dbReference>
<protein>
    <submittedName>
        <fullName evidence="2">Uncharacterized protein</fullName>
    </submittedName>
</protein>
<gene>
    <name evidence="2" type="ORF">HK100_001417</name>
</gene>
<keyword evidence="3" id="KW-1185">Reference proteome</keyword>
<comment type="caution">
    <text evidence="2">The sequence shown here is derived from an EMBL/GenBank/DDBJ whole genome shotgun (WGS) entry which is preliminary data.</text>
</comment>
<name>A0AAD5SZT1_9FUNG</name>
<reference evidence="2" key="1">
    <citation type="submission" date="2020-05" db="EMBL/GenBank/DDBJ databases">
        <title>Phylogenomic resolution of chytrid fungi.</title>
        <authorList>
            <person name="Stajich J.E."/>
            <person name="Amses K."/>
            <person name="Simmons R."/>
            <person name="Seto K."/>
            <person name="Myers J."/>
            <person name="Bonds A."/>
            <person name="Quandt C.A."/>
            <person name="Barry K."/>
            <person name="Liu P."/>
            <person name="Grigoriev I."/>
            <person name="Longcore J.E."/>
            <person name="James T.Y."/>
        </authorList>
    </citation>
    <scope>NUCLEOTIDE SEQUENCE</scope>
    <source>
        <strain evidence="2">JEL0513</strain>
    </source>
</reference>
<dbReference type="InterPro" id="IPR011990">
    <property type="entry name" value="TPR-like_helical_dom_sf"/>
</dbReference>
<feature type="region of interest" description="Disordered" evidence="1">
    <location>
        <begin position="516"/>
        <end position="541"/>
    </location>
</feature>
<proteinExistence type="predicted"/>
<accession>A0AAD5SZT1</accession>
<sequence length="699" mass="74193">MQRLSRRLLQGALGVQRRVYSDASASTGGNTGGNSGADPVVVLRNAIHQKRLGAAMRVVTRVPAYELRGLGADDAAALLRLTQTQTNVPGGQRLARLSLVLSTLAAAGIAPPPNAQTEEMSALFRAGRRRRAVALATQLGTRDARVAAADGLAAACPDVAGDALLASRAAFDARTVAAAVRTVAFLAHAGLFDRAARLLARLAAEPAFAALPLDDKERAYAGLAKGYASNANLAMATKTVNDFTRDCNAKRGVPSFAAIIEACVATNNPAEADLTYRDLRLSGLPAPAEVYVDLIRVHARAGNLTKAVNYFYKRNDLTVTTTTTTSATSNTNATATTTRYDEFKPSKPMYTALIQAHFINAELVVGFRVLRQAVHDFGPNFLFNQPSPLFAINLANFFTKSASVEDVISTVGKYLDNALGEHSQDELLKVWKNHETFKDAVCLYVADGLLQIANSQDSAALSVANADGSSSSSVIDQDHCRAIGLGLVDHLMKVSVKNIQNYHSNLTANAEAAVAEASTDTSSDQKPPRTNTYRKPIPPKSTLKNHQLIYKRAAAFALQTHASAATAQAATSIIPSAVAILQDAKKHSLTSLQIVQSYLDTVATAVSFEIIGVDEGVIQWVKTVDDLLADVGVEAVAADSLVRIAKGDGSVVVKDGVTLENFVREWCEGGGIVGGVKKNEAALKAFVDKYGIQQTVIEI</sequence>
<dbReference type="Gene3D" id="1.25.40.10">
    <property type="entry name" value="Tetratricopeptide repeat domain"/>
    <property type="match status" value="1"/>
</dbReference>